<evidence type="ECO:0000313" key="1">
    <source>
        <dbReference type="EMBL" id="RKG92400.1"/>
    </source>
</evidence>
<comment type="caution">
    <text evidence="1">The sequence shown here is derived from an EMBL/GenBank/DDBJ whole genome shotgun (WGS) entry which is preliminary data.</text>
</comment>
<sequence length="181" mass="20962">MFRRGLRQSGQATQRRMEDMAFKTALSTLAFGALLLGSSTAFAEDWRGQTRADANWGHQSRGGWEAPQGQAFRYDDDDARTRRFMGCRGPNCDARPMPRPVDSRGRYELQTVERWVPARYEQVWVPEQCVSRGRRGRQVRCTPGYYDQRLIPANYQAVTEWVWVPYAGRRWVTVQAAAYYP</sequence>
<reference evidence="2" key="1">
    <citation type="submission" date="2018-09" db="EMBL/GenBank/DDBJ databases">
        <authorList>
            <person name="Livingstone P.G."/>
            <person name="Whitworth D.E."/>
        </authorList>
    </citation>
    <scope>NUCLEOTIDE SEQUENCE [LARGE SCALE GENOMIC DNA]</scope>
    <source>
        <strain evidence="2">CA054A</strain>
    </source>
</reference>
<dbReference type="OrthoDB" id="5525386at2"/>
<dbReference type="AlphaFoldDB" id="A0A3A8JKS1"/>
<organism evidence="1 2">
    <name type="scientific">Corallococcus terminator</name>
    <dbReference type="NCBI Taxonomy" id="2316733"/>
    <lineage>
        <taxon>Bacteria</taxon>
        <taxon>Pseudomonadati</taxon>
        <taxon>Myxococcota</taxon>
        <taxon>Myxococcia</taxon>
        <taxon>Myxococcales</taxon>
        <taxon>Cystobacterineae</taxon>
        <taxon>Myxococcaceae</taxon>
        <taxon>Corallococcus</taxon>
    </lineage>
</organism>
<proteinExistence type="predicted"/>
<gene>
    <name evidence="1" type="ORF">D7V88_06265</name>
</gene>
<name>A0A3A8JKS1_9BACT</name>
<keyword evidence="2" id="KW-1185">Reference proteome</keyword>
<protein>
    <submittedName>
        <fullName evidence="1">Uncharacterized protein</fullName>
    </submittedName>
</protein>
<dbReference type="EMBL" id="RAVZ01000026">
    <property type="protein sequence ID" value="RKG92400.1"/>
    <property type="molecule type" value="Genomic_DNA"/>
</dbReference>
<dbReference type="Proteomes" id="UP000268094">
    <property type="component" value="Unassembled WGS sequence"/>
</dbReference>
<accession>A0A3A8JKS1</accession>
<evidence type="ECO:0000313" key="2">
    <source>
        <dbReference type="Proteomes" id="UP000268094"/>
    </source>
</evidence>